<evidence type="ECO:0000256" key="1">
    <source>
        <dbReference type="SAM" id="MobiDB-lite"/>
    </source>
</evidence>
<dbReference type="AlphaFoldDB" id="A0A849A7J2"/>
<proteinExistence type="predicted"/>
<dbReference type="Pfam" id="PF11662">
    <property type="entry name" value="DUF3263"/>
    <property type="match status" value="1"/>
</dbReference>
<sequence>MAGNTGDNTAEQLGAEQVPDGLNRRDRDILQFERQWWQYAGAKEQAIKDMFDLSPTRYYQVLNEIIDNPAALAHDPLLVRRLRRMRASRQAARSKRRLGIDD</sequence>
<organism evidence="2 3">
    <name type="scientific">Nakamurella aerolata</name>
    <dbReference type="NCBI Taxonomy" id="1656892"/>
    <lineage>
        <taxon>Bacteria</taxon>
        <taxon>Bacillati</taxon>
        <taxon>Actinomycetota</taxon>
        <taxon>Actinomycetes</taxon>
        <taxon>Nakamurellales</taxon>
        <taxon>Nakamurellaceae</taxon>
        <taxon>Nakamurella</taxon>
    </lineage>
</organism>
<feature type="compositionally biased region" description="Polar residues" evidence="1">
    <location>
        <begin position="1"/>
        <end position="11"/>
    </location>
</feature>
<accession>A0A849A7J2</accession>
<keyword evidence="3" id="KW-1185">Reference proteome</keyword>
<evidence type="ECO:0000313" key="3">
    <source>
        <dbReference type="Proteomes" id="UP000562984"/>
    </source>
</evidence>
<reference evidence="2 3" key="1">
    <citation type="submission" date="2020-05" db="EMBL/GenBank/DDBJ databases">
        <title>Nakamurella sp. DB0629 isolated from air conditioner.</title>
        <authorList>
            <person name="Kim D.H."/>
            <person name="Kim D.-U."/>
        </authorList>
    </citation>
    <scope>NUCLEOTIDE SEQUENCE [LARGE SCALE GENOMIC DNA]</scope>
    <source>
        <strain evidence="2 3">DB0629</strain>
    </source>
</reference>
<comment type="caution">
    <text evidence="2">The sequence shown here is derived from an EMBL/GenBank/DDBJ whole genome shotgun (WGS) entry which is preliminary data.</text>
</comment>
<name>A0A849A7J2_9ACTN</name>
<evidence type="ECO:0000313" key="2">
    <source>
        <dbReference type="EMBL" id="NNG35453.1"/>
    </source>
</evidence>
<dbReference type="InterPro" id="IPR021678">
    <property type="entry name" value="DUF3263"/>
</dbReference>
<protein>
    <submittedName>
        <fullName evidence="2">DUF3263 domain-containing protein</fullName>
    </submittedName>
</protein>
<dbReference type="RefSeq" id="WP_171199143.1">
    <property type="nucleotide sequence ID" value="NZ_JABEND010000003.1"/>
</dbReference>
<dbReference type="Proteomes" id="UP000562984">
    <property type="component" value="Unassembled WGS sequence"/>
</dbReference>
<gene>
    <name evidence="2" type="ORF">HKD39_06960</name>
</gene>
<feature type="region of interest" description="Disordered" evidence="1">
    <location>
        <begin position="1"/>
        <end position="24"/>
    </location>
</feature>
<dbReference type="EMBL" id="JABEND010000003">
    <property type="protein sequence ID" value="NNG35453.1"/>
    <property type="molecule type" value="Genomic_DNA"/>
</dbReference>